<dbReference type="EMBL" id="CP036402">
    <property type="protein sequence ID" value="QBI19466.1"/>
    <property type="molecule type" value="Genomic_DNA"/>
</dbReference>
<dbReference type="PROSITE" id="PS00059">
    <property type="entry name" value="ADH_ZINC"/>
    <property type="match status" value="1"/>
</dbReference>
<dbReference type="SMART" id="SM00829">
    <property type="entry name" value="PKS_ER"/>
    <property type="match status" value="1"/>
</dbReference>
<comment type="similarity">
    <text evidence="4">Belongs to the zinc-containing alcohol dehydrogenase family.</text>
</comment>
<dbReference type="Pfam" id="PF00107">
    <property type="entry name" value="ADH_zinc_N"/>
    <property type="match status" value="1"/>
</dbReference>
<evidence type="ECO:0000259" key="5">
    <source>
        <dbReference type="SMART" id="SM00829"/>
    </source>
</evidence>
<dbReference type="AlphaFoldDB" id="A0A411YE49"/>
<name>A0A411YE49_9ACTN</name>
<keyword evidence="3" id="KW-0560">Oxidoreductase</keyword>
<sequence length="331" mass="34929">MRAVVLYEPGRAEVIDRADPVPGRGDVIVEVSGAGLCGTDVHIFEGLFPPTPYPIVPGHEFAGRVVAVGAEVDGLDEGEFAAADCTLTCGRCRYCRSGRYNLCLGWGAIGDTVDGAFAEYVSVPAVNVFRWPEHLPESWTPLTEPLACVVRGAERLGSVAGISVLVVGGGVIGALAGKLMRASGATRVDLCERGEVRRTRAADWADTTFDDVARTDEASYEAVVDATGSIAAIEAGIARLAPGGRYLLLGVAPADAVAGFSPYELFKRELTLLGSMSKRYSFQPALDLLHRGAIDLHSLVDQPLPLESYVDAVERVARGEGMKTVLAPDAG</sequence>
<reference evidence="6 7" key="1">
    <citation type="submission" date="2019-01" db="EMBL/GenBank/DDBJ databases">
        <title>Egibacter rhizosphaerae EGI 80759T.</title>
        <authorList>
            <person name="Chen D.-D."/>
            <person name="Tian Y."/>
            <person name="Jiao J.-Y."/>
            <person name="Zhang X.-T."/>
            <person name="Zhang Y.-G."/>
            <person name="Zhang Y."/>
            <person name="Xiao M."/>
            <person name="Shu W.-S."/>
            <person name="Li W.-J."/>
        </authorList>
    </citation>
    <scope>NUCLEOTIDE SEQUENCE [LARGE SCALE GENOMIC DNA]</scope>
    <source>
        <strain evidence="6 7">EGI 80759</strain>
    </source>
</reference>
<dbReference type="Pfam" id="PF08240">
    <property type="entry name" value="ADH_N"/>
    <property type="match status" value="1"/>
</dbReference>
<dbReference type="GO" id="GO:0016491">
    <property type="term" value="F:oxidoreductase activity"/>
    <property type="evidence" value="ECO:0007669"/>
    <property type="project" value="UniProtKB-KW"/>
</dbReference>
<dbReference type="SUPFAM" id="SSF51735">
    <property type="entry name" value="NAD(P)-binding Rossmann-fold domains"/>
    <property type="match status" value="1"/>
</dbReference>
<dbReference type="PANTHER" id="PTHR43401:SF5">
    <property type="entry name" value="ALCOHOL DEHYDROGENASE-RELATED"/>
    <property type="match status" value="1"/>
</dbReference>
<evidence type="ECO:0000313" key="6">
    <source>
        <dbReference type="EMBL" id="QBI19466.1"/>
    </source>
</evidence>
<evidence type="ECO:0000256" key="1">
    <source>
        <dbReference type="ARBA" id="ARBA00022723"/>
    </source>
</evidence>
<gene>
    <name evidence="6" type="ORF">ER308_07810</name>
</gene>
<dbReference type="InterPro" id="IPR011032">
    <property type="entry name" value="GroES-like_sf"/>
</dbReference>
<dbReference type="OrthoDB" id="241504at2"/>
<organism evidence="6 7">
    <name type="scientific">Egibacter rhizosphaerae</name>
    <dbReference type="NCBI Taxonomy" id="1670831"/>
    <lineage>
        <taxon>Bacteria</taxon>
        <taxon>Bacillati</taxon>
        <taxon>Actinomycetota</taxon>
        <taxon>Nitriliruptoria</taxon>
        <taxon>Egibacterales</taxon>
        <taxon>Egibacteraceae</taxon>
        <taxon>Egibacter</taxon>
    </lineage>
</organism>
<dbReference type="InterPro" id="IPR050129">
    <property type="entry name" value="Zn_alcohol_dh"/>
</dbReference>
<dbReference type="InterPro" id="IPR036291">
    <property type="entry name" value="NAD(P)-bd_dom_sf"/>
</dbReference>
<evidence type="ECO:0000256" key="3">
    <source>
        <dbReference type="ARBA" id="ARBA00023002"/>
    </source>
</evidence>
<dbReference type="SUPFAM" id="SSF50129">
    <property type="entry name" value="GroES-like"/>
    <property type="match status" value="1"/>
</dbReference>
<proteinExistence type="inferred from homology"/>
<dbReference type="Gene3D" id="3.40.50.720">
    <property type="entry name" value="NAD(P)-binding Rossmann-like Domain"/>
    <property type="match status" value="1"/>
</dbReference>
<dbReference type="InterPro" id="IPR013154">
    <property type="entry name" value="ADH-like_N"/>
</dbReference>
<dbReference type="RefSeq" id="WP_131154463.1">
    <property type="nucleotide sequence ID" value="NZ_CP036402.1"/>
</dbReference>
<comment type="cofactor">
    <cofactor evidence="4">
        <name>Zn(2+)</name>
        <dbReference type="ChEBI" id="CHEBI:29105"/>
    </cofactor>
</comment>
<feature type="domain" description="Enoyl reductase (ER)" evidence="5">
    <location>
        <begin position="10"/>
        <end position="326"/>
    </location>
</feature>
<dbReference type="KEGG" id="erz:ER308_07810"/>
<keyword evidence="1 4" id="KW-0479">Metal-binding</keyword>
<dbReference type="InterPro" id="IPR013149">
    <property type="entry name" value="ADH-like_C"/>
</dbReference>
<dbReference type="Proteomes" id="UP000291469">
    <property type="component" value="Chromosome"/>
</dbReference>
<evidence type="ECO:0000313" key="7">
    <source>
        <dbReference type="Proteomes" id="UP000291469"/>
    </source>
</evidence>
<evidence type="ECO:0000256" key="2">
    <source>
        <dbReference type="ARBA" id="ARBA00022833"/>
    </source>
</evidence>
<dbReference type="PANTHER" id="PTHR43401">
    <property type="entry name" value="L-THREONINE 3-DEHYDROGENASE"/>
    <property type="match status" value="1"/>
</dbReference>
<protein>
    <submittedName>
        <fullName evidence="6">Alcohol dehydrogenase</fullName>
    </submittedName>
</protein>
<keyword evidence="2 4" id="KW-0862">Zinc</keyword>
<dbReference type="InterPro" id="IPR002328">
    <property type="entry name" value="ADH_Zn_CS"/>
</dbReference>
<evidence type="ECO:0000256" key="4">
    <source>
        <dbReference type="RuleBase" id="RU361277"/>
    </source>
</evidence>
<dbReference type="GO" id="GO:0008270">
    <property type="term" value="F:zinc ion binding"/>
    <property type="evidence" value="ECO:0007669"/>
    <property type="project" value="InterPro"/>
</dbReference>
<dbReference type="InterPro" id="IPR020843">
    <property type="entry name" value="ER"/>
</dbReference>
<keyword evidence="7" id="KW-1185">Reference proteome</keyword>
<accession>A0A411YE49</accession>
<dbReference type="Gene3D" id="3.90.180.10">
    <property type="entry name" value="Medium-chain alcohol dehydrogenases, catalytic domain"/>
    <property type="match status" value="1"/>
</dbReference>